<dbReference type="Proteomes" id="UP000656077">
    <property type="component" value="Unassembled WGS sequence"/>
</dbReference>
<comment type="caution">
    <text evidence="1">The sequence shown here is derived from an EMBL/GenBank/DDBJ whole genome shotgun (WGS) entry which is preliminary data.</text>
</comment>
<gene>
    <name evidence="1" type="ORF">GKZ28_13140</name>
</gene>
<sequence length="104" mass="12515">MTIDDLEEFVCEKYDMEFAEDEIFGTWITVEQELESLNKALMEIELKDNWDDIKEEIGFMEKYKGKGYKIKYLLDSNSCMWGQGWVICKITDNDYEFVDFYRTI</sequence>
<dbReference type="EMBL" id="WSRQ01000019">
    <property type="protein sequence ID" value="MVX64638.1"/>
    <property type="molecule type" value="Genomic_DNA"/>
</dbReference>
<dbReference type="AlphaFoldDB" id="A0A964RN35"/>
<reference evidence="1" key="1">
    <citation type="submission" date="2019-12" db="EMBL/GenBank/DDBJ databases">
        <title>Microbes associate with the intestines of laboratory mice.</title>
        <authorList>
            <person name="Navarre W."/>
            <person name="Wong E."/>
        </authorList>
    </citation>
    <scope>NUCLEOTIDE SEQUENCE</scope>
    <source>
        <strain evidence="1">NM79_F5</strain>
    </source>
</reference>
<proteinExistence type="predicted"/>
<name>A0A964RN35_9CLOT</name>
<evidence type="ECO:0000313" key="2">
    <source>
        <dbReference type="Proteomes" id="UP000656077"/>
    </source>
</evidence>
<accession>A0A964RN35</accession>
<evidence type="ECO:0000313" key="1">
    <source>
        <dbReference type="EMBL" id="MVX64638.1"/>
    </source>
</evidence>
<organism evidence="1 2">
    <name type="scientific">Clostridium chromiireducens</name>
    <dbReference type="NCBI Taxonomy" id="225345"/>
    <lineage>
        <taxon>Bacteria</taxon>
        <taxon>Bacillati</taxon>
        <taxon>Bacillota</taxon>
        <taxon>Clostridia</taxon>
        <taxon>Eubacteriales</taxon>
        <taxon>Clostridiaceae</taxon>
        <taxon>Clostridium</taxon>
    </lineage>
</organism>
<protein>
    <submittedName>
        <fullName evidence="1">Uncharacterized protein</fullName>
    </submittedName>
</protein>
<dbReference type="RefSeq" id="WP_160359521.1">
    <property type="nucleotide sequence ID" value="NZ_WSRQ01000019.1"/>
</dbReference>